<dbReference type="Pfam" id="PF00892">
    <property type="entry name" value="EamA"/>
    <property type="match status" value="2"/>
</dbReference>
<evidence type="ECO:0000313" key="9">
    <source>
        <dbReference type="Proteomes" id="UP000199758"/>
    </source>
</evidence>
<name>A0A1M5N470_9GAMM</name>
<protein>
    <submittedName>
        <fullName evidence="8">EamA domain-containing membrane protein RarD</fullName>
    </submittedName>
</protein>
<feature type="transmembrane region" description="Helical" evidence="6">
    <location>
        <begin position="110"/>
        <end position="127"/>
    </location>
</feature>
<dbReference type="SUPFAM" id="SSF103481">
    <property type="entry name" value="Multidrug resistance efflux transporter EmrE"/>
    <property type="match status" value="2"/>
</dbReference>
<evidence type="ECO:0000256" key="6">
    <source>
        <dbReference type="SAM" id="Phobius"/>
    </source>
</evidence>
<comment type="similarity">
    <text evidence="2">Belongs to the EamA transporter family.</text>
</comment>
<feature type="transmembrane region" description="Helical" evidence="6">
    <location>
        <begin position="12"/>
        <end position="38"/>
    </location>
</feature>
<dbReference type="AlphaFoldDB" id="A0A1M5N470"/>
<dbReference type="PANTHER" id="PTHR32322:SF2">
    <property type="entry name" value="EAMA DOMAIN-CONTAINING PROTEIN"/>
    <property type="match status" value="1"/>
</dbReference>
<dbReference type="RefSeq" id="WP_139250176.1">
    <property type="nucleotide sequence ID" value="NZ_FQWZ01000003.1"/>
</dbReference>
<feature type="domain" description="EamA" evidence="7">
    <location>
        <begin position="164"/>
        <end position="299"/>
    </location>
</feature>
<sequence>MSEVKIRSPDVSLLSGLGLAVLGAVFFSGKAIVAKLLYQHGIDAVTLIGLRMLLSMPVFVGVAIWTWRRPPRLGARDRLRIVALGLVGYYGSSMLDFMGLQYISAGLERLILFLTPSFVLLLGVLFYQRRVARRQLASLLCAYAGIVLVFWHDLGVGGRDVALGSALVLAAALAYAVYLLLSGELLERVGTLRLVALAMSSSSVAALLQYALLRPLPGLFEQSAAVWQLSLINASLCTVLPVFVTMFAVRRIGAGLTAQAGMVGPVSTLFLGWWLLAEPITALQLAGTGLVLGGIFLLSARKV</sequence>
<accession>A0A1M5N470</accession>
<feature type="transmembrane region" description="Helical" evidence="6">
    <location>
        <begin position="136"/>
        <end position="155"/>
    </location>
</feature>
<feature type="transmembrane region" description="Helical" evidence="6">
    <location>
        <begin position="282"/>
        <end position="300"/>
    </location>
</feature>
<dbReference type="PANTHER" id="PTHR32322">
    <property type="entry name" value="INNER MEMBRANE TRANSPORTER"/>
    <property type="match status" value="1"/>
</dbReference>
<evidence type="ECO:0000313" key="8">
    <source>
        <dbReference type="EMBL" id="SHG84321.1"/>
    </source>
</evidence>
<evidence type="ECO:0000256" key="1">
    <source>
        <dbReference type="ARBA" id="ARBA00004141"/>
    </source>
</evidence>
<evidence type="ECO:0000256" key="4">
    <source>
        <dbReference type="ARBA" id="ARBA00022989"/>
    </source>
</evidence>
<feature type="transmembrane region" description="Helical" evidence="6">
    <location>
        <begin position="193"/>
        <end position="213"/>
    </location>
</feature>
<evidence type="ECO:0000256" key="5">
    <source>
        <dbReference type="ARBA" id="ARBA00023136"/>
    </source>
</evidence>
<dbReference type="Gene3D" id="1.10.3730.20">
    <property type="match status" value="1"/>
</dbReference>
<comment type="subcellular location">
    <subcellularLocation>
        <location evidence="1">Membrane</location>
        <topology evidence="1">Multi-pass membrane protein</topology>
    </subcellularLocation>
</comment>
<dbReference type="InterPro" id="IPR000620">
    <property type="entry name" value="EamA_dom"/>
</dbReference>
<organism evidence="8 9">
    <name type="scientific">Hydrocarboniphaga daqingensis</name>
    <dbReference type="NCBI Taxonomy" id="490188"/>
    <lineage>
        <taxon>Bacteria</taxon>
        <taxon>Pseudomonadati</taxon>
        <taxon>Pseudomonadota</taxon>
        <taxon>Gammaproteobacteria</taxon>
        <taxon>Nevskiales</taxon>
        <taxon>Nevskiaceae</taxon>
        <taxon>Hydrocarboniphaga</taxon>
    </lineage>
</organism>
<dbReference type="EMBL" id="FQWZ01000003">
    <property type="protein sequence ID" value="SHG84321.1"/>
    <property type="molecule type" value="Genomic_DNA"/>
</dbReference>
<gene>
    <name evidence="8" type="ORF">SAMN04488068_1619</name>
</gene>
<keyword evidence="3 6" id="KW-0812">Transmembrane</keyword>
<evidence type="ECO:0000256" key="3">
    <source>
        <dbReference type="ARBA" id="ARBA00022692"/>
    </source>
</evidence>
<proteinExistence type="inferred from homology"/>
<dbReference type="GO" id="GO:0016020">
    <property type="term" value="C:membrane"/>
    <property type="evidence" value="ECO:0007669"/>
    <property type="project" value="UniProtKB-SubCell"/>
</dbReference>
<feature type="transmembrane region" description="Helical" evidence="6">
    <location>
        <begin position="161"/>
        <end position="181"/>
    </location>
</feature>
<dbReference type="InterPro" id="IPR037185">
    <property type="entry name" value="EmrE-like"/>
</dbReference>
<evidence type="ECO:0000256" key="2">
    <source>
        <dbReference type="ARBA" id="ARBA00007362"/>
    </source>
</evidence>
<keyword evidence="5 6" id="KW-0472">Membrane</keyword>
<feature type="domain" description="EamA" evidence="7">
    <location>
        <begin position="15"/>
        <end position="150"/>
    </location>
</feature>
<reference evidence="8 9" key="1">
    <citation type="submission" date="2016-11" db="EMBL/GenBank/DDBJ databases">
        <authorList>
            <person name="Jaros S."/>
            <person name="Januszkiewicz K."/>
            <person name="Wedrychowicz H."/>
        </authorList>
    </citation>
    <scope>NUCLEOTIDE SEQUENCE [LARGE SCALE GENOMIC DNA]</scope>
    <source>
        <strain evidence="8 9">CGMCC 1.7049</strain>
    </source>
</reference>
<dbReference type="InterPro" id="IPR050638">
    <property type="entry name" value="AA-Vitamin_Transporters"/>
</dbReference>
<evidence type="ECO:0000259" key="7">
    <source>
        <dbReference type="Pfam" id="PF00892"/>
    </source>
</evidence>
<feature type="transmembrane region" description="Helical" evidence="6">
    <location>
        <begin position="44"/>
        <end position="67"/>
    </location>
</feature>
<feature type="transmembrane region" description="Helical" evidence="6">
    <location>
        <begin position="79"/>
        <end position="104"/>
    </location>
</feature>
<keyword evidence="9" id="KW-1185">Reference proteome</keyword>
<feature type="transmembrane region" description="Helical" evidence="6">
    <location>
        <begin position="256"/>
        <end position="276"/>
    </location>
</feature>
<dbReference type="OrthoDB" id="9813617at2"/>
<dbReference type="Proteomes" id="UP000199758">
    <property type="component" value="Unassembled WGS sequence"/>
</dbReference>
<keyword evidence="4 6" id="KW-1133">Transmembrane helix</keyword>
<dbReference type="STRING" id="490188.SAMN04488068_1619"/>
<feature type="transmembrane region" description="Helical" evidence="6">
    <location>
        <begin position="225"/>
        <end position="249"/>
    </location>
</feature>